<dbReference type="PANTHER" id="PTHR46470:SF4">
    <property type="entry name" value="5-AMINO-6-(5-PHOSPHO-D-RIBITYLAMINO)URACIL PHOSPHATASE YIGB"/>
    <property type="match status" value="1"/>
</dbReference>
<keyword evidence="5" id="KW-1185">Reference proteome</keyword>
<dbReference type="PANTHER" id="PTHR46470">
    <property type="entry name" value="N-ACYLNEURAMINATE-9-PHOSPHATASE"/>
    <property type="match status" value="1"/>
</dbReference>
<dbReference type="SFLD" id="SFLDS00003">
    <property type="entry name" value="Haloacid_Dehalogenase"/>
    <property type="match status" value="1"/>
</dbReference>
<proteinExistence type="predicted"/>
<evidence type="ECO:0000313" key="4">
    <source>
        <dbReference type="EMBL" id="ONH31133.1"/>
    </source>
</evidence>
<protein>
    <submittedName>
        <fullName evidence="4">Haloacid dehalogenase</fullName>
    </submittedName>
</protein>
<dbReference type="RefSeq" id="WP_076816080.1">
    <property type="nucleotide sequence ID" value="NZ_MOMC01000018.1"/>
</dbReference>
<comment type="caution">
    <text evidence="4">The sequence shown here is derived from an EMBL/GenBank/DDBJ whole genome shotgun (WGS) entry which is preliminary data.</text>
</comment>
<dbReference type="InterPro" id="IPR023214">
    <property type="entry name" value="HAD_sf"/>
</dbReference>
<dbReference type="OrthoDB" id="9810501at2"/>
<evidence type="ECO:0000256" key="2">
    <source>
        <dbReference type="ARBA" id="ARBA00022801"/>
    </source>
</evidence>
<evidence type="ECO:0000313" key="5">
    <source>
        <dbReference type="Proteomes" id="UP000188929"/>
    </source>
</evidence>
<dbReference type="AlphaFoldDB" id="A0A1V2ID71"/>
<dbReference type="GO" id="GO:0044281">
    <property type="term" value="P:small molecule metabolic process"/>
    <property type="evidence" value="ECO:0007669"/>
    <property type="project" value="UniProtKB-ARBA"/>
</dbReference>
<comment type="cofactor">
    <cofactor evidence="1">
        <name>Mg(2+)</name>
        <dbReference type="ChEBI" id="CHEBI:18420"/>
    </cofactor>
</comment>
<gene>
    <name evidence="4" type="ORF">BL253_10805</name>
</gene>
<dbReference type="Pfam" id="PF00702">
    <property type="entry name" value="Hydrolase"/>
    <property type="match status" value="1"/>
</dbReference>
<dbReference type="InterPro" id="IPR051400">
    <property type="entry name" value="HAD-like_hydrolase"/>
</dbReference>
<dbReference type="Proteomes" id="UP000188929">
    <property type="component" value="Unassembled WGS sequence"/>
</dbReference>
<organism evidence="4 5">
    <name type="scientific">Pseudofrankia asymbiotica</name>
    <dbReference type="NCBI Taxonomy" id="1834516"/>
    <lineage>
        <taxon>Bacteria</taxon>
        <taxon>Bacillati</taxon>
        <taxon>Actinomycetota</taxon>
        <taxon>Actinomycetes</taxon>
        <taxon>Frankiales</taxon>
        <taxon>Frankiaceae</taxon>
        <taxon>Pseudofrankia</taxon>
    </lineage>
</organism>
<dbReference type="InterPro" id="IPR036412">
    <property type="entry name" value="HAD-like_sf"/>
</dbReference>
<reference evidence="5" key="1">
    <citation type="submission" date="2016-10" db="EMBL/GenBank/DDBJ databases">
        <title>Frankia sp. NRRL B-16386 Genome sequencing.</title>
        <authorList>
            <person name="Ghodhbane-Gtari F."/>
            <person name="Swanson E."/>
            <person name="Gueddou A."/>
            <person name="Hezbri K."/>
            <person name="Ktari K."/>
            <person name="Nouioui I."/>
            <person name="Morris K."/>
            <person name="Simpson S."/>
            <person name="Abebe-Akele F."/>
            <person name="Thomas K."/>
            <person name="Gtari M."/>
            <person name="Tisa L.S."/>
        </authorList>
    </citation>
    <scope>NUCLEOTIDE SEQUENCE [LARGE SCALE GENOMIC DNA]</scope>
    <source>
        <strain evidence="5">NRRL B-16386</strain>
    </source>
</reference>
<name>A0A1V2ID71_9ACTN</name>
<dbReference type="Gene3D" id="3.40.50.1000">
    <property type="entry name" value="HAD superfamily/HAD-like"/>
    <property type="match status" value="1"/>
</dbReference>
<dbReference type="STRING" id="1834516.BL253_10805"/>
<evidence type="ECO:0000256" key="3">
    <source>
        <dbReference type="ARBA" id="ARBA00022842"/>
    </source>
</evidence>
<dbReference type="EMBL" id="MOMC01000018">
    <property type="protein sequence ID" value="ONH31133.1"/>
    <property type="molecule type" value="Genomic_DNA"/>
</dbReference>
<dbReference type="PRINTS" id="PR00413">
    <property type="entry name" value="HADHALOGNASE"/>
</dbReference>
<accession>A0A1V2ID71</accession>
<dbReference type="SFLD" id="SFLDG01129">
    <property type="entry name" value="C1.5:_HAD__Beta-PGM__Phosphata"/>
    <property type="match status" value="1"/>
</dbReference>
<keyword evidence="2" id="KW-0378">Hydrolase</keyword>
<dbReference type="SUPFAM" id="SSF56784">
    <property type="entry name" value="HAD-like"/>
    <property type="match status" value="1"/>
</dbReference>
<sequence length="219" mass="23964">MLRGIFFDLDDTLVDQRSAATAAVVEWAAGHGVTDELVGERWASVSETHYARYQRREITFTEQRRARVREFLSLEMADDEADIIFAGYLVRYEAGWTAFDDAVPALRRARAAGLTVAIFTNGIEEQQRLKLTRLGLIDEIDLLITSSVLPAGKPDPRAFKGALDILGATADEALMVGDSLEKDILGAVEAGVGAVLVDRHGAHLTADVPRVSTLHDLVF</sequence>
<dbReference type="Gene3D" id="1.20.120.1600">
    <property type="match status" value="1"/>
</dbReference>
<dbReference type="NCBIfam" id="TIGR01549">
    <property type="entry name" value="HAD-SF-IA-v1"/>
    <property type="match status" value="1"/>
</dbReference>
<dbReference type="GO" id="GO:0016787">
    <property type="term" value="F:hydrolase activity"/>
    <property type="evidence" value="ECO:0007669"/>
    <property type="project" value="UniProtKB-KW"/>
</dbReference>
<keyword evidence="3" id="KW-0460">Magnesium</keyword>
<evidence type="ECO:0000256" key="1">
    <source>
        <dbReference type="ARBA" id="ARBA00001946"/>
    </source>
</evidence>
<dbReference type="InterPro" id="IPR006439">
    <property type="entry name" value="HAD-SF_hydro_IA"/>
</dbReference>